<evidence type="ECO:0000256" key="8">
    <source>
        <dbReference type="SAM" id="Phobius"/>
    </source>
</evidence>
<dbReference type="PRINTS" id="PR01130">
    <property type="entry name" value="DERENTRNSPRT"/>
</dbReference>
<dbReference type="EMBL" id="JAODUP010000430">
    <property type="protein sequence ID" value="KAK2149932.1"/>
    <property type="molecule type" value="Genomic_DNA"/>
</dbReference>
<evidence type="ECO:0000256" key="2">
    <source>
        <dbReference type="ARBA" id="ARBA00007965"/>
    </source>
</evidence>
<evidence type="ECO:0000256" key="3">
    <source>
        <dbReference type="ARBA" id="ARBA00022448"/>
    </source>
</evidence>
<feature type="transmembrane region" description="Helical" evidence="8">
    <location>
        <begin position="115"/>
        <end position="134"/>
    </location>
</feature>
<dbReference type="Pfam" id="PF01733">
    <property type="entry name" value="Nucleoside_tran"/>
    <property type="match status" value="1"/>
</dbReference>
<feature type="transmembrane region" description="Helical" evidence="8">
    <location>
        <begin position="284"/>
        <end position="303"/>
    </location>
</feature>
<dbReference type="GO" id="GO:0005337">
    <property type="term" value="F:nucleoside transmembrane transporter activity"/>
    <property type="evidence" value="ECO:0007669"/>
    <property type="project" value="InterPro"/>
</dbReference>
<evidence type="ECO:0000256" key="4">
    <source>
        <dbReference type="ARBA" id="ARBA00022692"/>
    </source>
</evidence>
<evidence type="ECO:0000256" key="6">
    <source>
        <dbReference type="ARBA" id="ARBA00023136"/>
    </source>
</evidence>
<feature type="transmembrane region" description="Helical" evidence="8">
    <location>
        <begin position="353"/>
        <end position="376"/>
    </location>
</feature>
<keyword evidence="5 8" id="KW-1133">Transmembrane helix</keyword>
<reference evidence="9" key="1">
    <citation type="journal article" date="2023" name="Mol. Biol. Evol.">
        <title>Third-Generation Sequencing Reveals the Adaptive Role of the Epigenome in Three Deep-Sea Polychaetes.</title>
        <authorList>
            <person name="Perez M."/>
            <person name="Aroh O."/>
            <person name="Sun Y."/>
            <person name="Lan Y."/>
            <person name="Juniper S.K."/>
            <person name="Young C.R."/>
            <person name="Angers B."/>
            <person name="Qian P.Y."/>
        </authorList>
    </citation>
    <scope>NUCLEOTIDE SEQUENCE</scope>
    <source>
        <strain evidence="9">P08H-3</strain>
    </source>
</reference>
<name>A0AAD9MXZ2_9ANNE</name>
<evidence type="ECO:0000313" key="9">
    <source>
        <dbReference type="EMBL" id="KAK2149932.1"/>
    </source>
</evidence>
<sequence>MDENLSRGYCQLLDDGHQGSAEEQSGRQSRHLPAPEGGCPVDRFNWIYITLVLCGAGFLLPYNSFITAVDYYQDKYPGSTIIFDMSLTYICLALASVILNNLFVDLLPLQVRITFGYVVSFFTLLLISAAGLIISINRILTKMLMPYNVTMNTMIFFIISLVMVLMCCIAFHVLRRSKFARYHVSLCRSAGLADDQRTIIQSEHPEEVDIMDGKITRDSYGVLVIESPSTPPGDPTGQMTNQTTATPIDDDRYEVAKYIWPYMLSIGLTYCITLCLFPGIESEVISCTLGSWMPVLLISVFNLFDFVGKIMASANYDWPRCKLVALTCCRVLFVPLFMLCVTPRGRPLVRGEFWPFLFSILLGISNGYFGSVPMIIAPGKVPDENKELAGETPLN</sequence>
<keyword evidence="6 8" id="KW-0472">Membrane</keyword>
<dbReference type="GO" id="GO:0008504">
    <property type="term" value="F:monoamine transmembrane transporter activity"/>
    <property type="evidence" value="ECO:0007669"/>
    <property type="project" value="TreeGrafter"/>
</dbReference>
<evidence type="ECO:0000256" key="1">
    <source>
        <dbReference type="ARBA" id="ARBA00004141"/>
    </source>
</evidence>
<gene>
    <name evidence="9" type="ORF">LSH36_430g01035</name>
</gene>
<keyword evidence="10" id="KW-1185">Reference proteome</keyword>
<comment type="subcellular location">
    <subcellularLocation>
        <location evidence="1">Membrane</location>
        <topology evidence="1">Multi-pass membrane protein</topology>
    </subcellularLocation>
</comment>
<dbReference type="PANTHER" id="PTHR10332:SF10">
    <property type="entry name" value="EQUILIBRATIVE NUCLEOSIDE TRANSPORTER 4"/>
    <property type="match status" value="1"/>
</dbReference>
<dbReference type="PANTHER" id="PTHR10332">
    <property type="entry name" value="EQUILIBRATIVE NUCLEOSIDE TRANSPORTER"/>
    <property type="match status" value="1"/>
</dbReference>
<organism evidence="9 10">
    <name type="scientific">Paralvinella palmiformis</name>
    <dbReference type="NCBI Taxonomy" id="53620"/>
    <lineage>
        <taxon>Eukaryota</taxon>
        <taxon>Metazoa</taxon>
        <taxon>Spiralia</taxon>
        <taxon>Lophotrochozoa</taxon>
        <taxon>Annelida</taxon>
        <taxon>Polychaeta</taxon>
        <taxon>Sedentaria</taxon>
        <taxon>Canalipalpata</taxon>
        <taxon>Terebellida</taxon>
        <taxon>Terebelliformia</taxon>
        <taxon>Alvinellidae</taxon>
        <taxon>Paralvinella</taxon>
    </lineage>
</organism>
<dbReference type="InterPro" id="IPR002259">
    <property type="entry name" value="Eqnu_transpt"/>
</dbReference>
<protein>
    <submittedName>
        <fullName evidence="9">Uncharacterized protein</fullName>
    </submittedName>
</protein>
<feature type="transmembrane region" description="Helical" evidence="8">
    <location>
        <begin position="81"/>
        <end position="103"/>
    </location>
</feature>
<evidence type="ECO:0000256" key="7">
    <source>
        <dbReference type="SAM" id="MobiDB-lite"/>
    </source>
</evidence>
<dbReference type="AlphaFoldDB" id="A0AAD9MXZ2"/>
<feature type="transmembrane region" description="Helical" evidence="8">
    <location>
        <begin position="46"/>
        <end position="69"/>
    </location>
</feature>
<proteinExistence type="inferred from homology"/>
<feature type="transmembrane region" description="Helical" evidence="8">
    <location>
        <begin position="259"/>
        <end position="277"/>
    </location>
</feature>
<dbReference type="GO" id="GO:0005886">
    <property type="term" value="C:plasma membrane"/>
    <property type="evidence" value="ECO:0007669"/>
    <property type="project" value="TreeGrafter"/>
</dbReference>
<dbReference type="Proteomes" id="UP001208570">
    <property type="component" value="Unassembled WGS sequence"/>
</dbReference>
<feature type="region of interest" description="Disordered" evidence="7">
    <location>
        <begin position="15"/>
        <end position="34"/>
    </location>
</feature>
<comment type="similarity">
    <text evidence="2">Belongs to the SLC29A/ENT transporter (TC 2.A.57) family.</text>
</comment>
<feature type="transmembrane region" description="Helical" evidence="8">
    <location>
        <begin position="155"/>
        <end position="174"/>
    </location>
</feature>
<accession>A0AAD9MXZ2</accession>
<comment type="caution">
    <text evidence="9">The sequence shown here is derived from an EMBL/GenBank/DDBJ whole genome shotgun (WGS) entry which is preliminary data.</text>
</comment>
<evidence type="ECO:0000313" key="10">
    <source>
        <dbReference type="Proteomes" id="UP001208570"/>
    </source>
</evidence>
<evidence type="ECO:0000256" key="5">
    <source>
        <dbReference type="ARBA" id="ARBA00022989"/>
    </source>
</evidence>
<keyword evidence="3" id="KW-0813">Transport</keyword>
<keyword evidence="4 8" id="KW-0812">Transmembrane</keyword>